<dbReference type="InterPro" id="IPR011659">
    <property type="entry name" value="WD40"/>
</dbReference>
<sequence length="500" mass="56067">MKNNLFFSILFFCATILPMTAQNTQGIFENTTDVGAVKHKGNTDYDMNTQTYTLSGSGTNIWFEKDEFHFAHKKLNGDFILRTRGKLLGEGVDPHRKLGWMVRTGLKTGSAMVCGTVHGDGLTAIQYRKKDGMNVEEVKSPIKMPDIIQLERRGRSFFFSVAKYGEPFWTVEVPDFDFPEEMLAGLFICSHNADVVEKAEFENVRIVLPAPTDFVPYTDYIGSHLELMEVETGKRKIIYSVKNSIQAPNWTSDNKALIYNSEGLLYRYDLATDKSSVLHTDFVAKNNNDHVLSFDGKMLGLSSSSGELEDGSLIYTVPVSGGVPKRITAKGPSYLHGWSPDGKWLTYTAGRNDIYNIYKIPSDGSGPEIKLTDKPTLDDGSEYSPDGKYIYFNSARTGTMELWRMHPDGSHQEQLTNDDLQNWFPHISPNGKWIVFLSYLPEVDAADHPFYKHVYLRRIPVGGGEAKVIAYLYGGQGTINVPSWSPDGKYIAFISNSVVE</sequence>
<dbReference type="PANTHER" id="PTHR36842">
    <property type="entry name" value="PROTEIN TOLB HOMOLOG"/>
    <property type="match status" value="1"/>
</dbReference>
<dbReference type="EMBL" id="RBCJ01000006">
    <property type="protein sequence ID" value="RKN76782.1"/>
    <property type="molecule type" value="Genomic_DNA"/>
</dbReference>
<accession>A0A3B0BV51</accession>
<dbReference type="PANTHER" id="PTHR36842:SF1">
    <property type="entry name" value="PROTEIN TOLB"/>
    <property type="match status" value="1"/>
</dbReference>
<dbReference type="OrthoDB" id="8432779at2"/>
<protein>
    <submittedName>
        <fullName evidence="3">Biopolymer transporter TolR</fullName>
    </submittedName>
</protein>
<reference evidence="3 4" key="1">
    <citation type="submission" date="2018-10" db="EMBL/GenBank/DDBJ databases">
        <title>Ulvibacterium marinum gen. nov., sp. nov., a novel marine bacterium of the family Flavobacteriaceae, isolated from a culture of the green alga Ulva prolifera.</title>
        <authorList>
            <person name="Zhang Z."/>
        </authorList>
    </citation>
    <scope>NUCLEOTIDE SEQUENCE [LARGE SCALE GENOMIC DNA]</scope>
    <source>
        <strain evidence="3 4">CCMM003</strain>
    </source>
</reference>
<keyword evidence="4" id="KW-1185">Reference proteome</keyword>
<evidence type="ECO:0000313" key="4">
    <source>
        <dbReference type="Proteomes" id="UP000276603"/>
    </source>
</evidence>
<evidence type="ECO:0000256" key="1">
    <source>
        <dbReference type="ARBA" id="ARBA00009820"/>
    </source>
</evidence>
<gene>
    <name evidence="3" type="ORF">D7Z94_23645</name>
</gene>
<dbReference type="InterPro" id="IPR011042">
    <property type="entry name" value="6-blade_b-propeller_TolB-like"/>
</dbReference>
<evidence type="ECO:0000313" key="3">
    <source>
        <dbReference type="EMBL" id="RKN76782.1"/>
    </source>
</evidence>
<keyword evidence="2" id="KW-0732">Signal</keyword>
<comment type="similarity">
    <text evidence="1">Belongs to the TolB family.</text>
</comment>
<dbReference type="SUPFAM" id="SSF82171">
    <property type="entry name" value="DPP6 N-terminal domain-like"/>
    <property type="match status" value="1"/>
</dbReference>
<dbReference type="Proteomes" id="UP000276603">
    <property type="component" value="Unassembled WGS sequence"/>
</dbReference>
<dbReference type="RefSeq" id="WP_120714129.1">
    <property type="nucleotide sequence ID" value="NZ_RBCJ01000006.1"/>
</dbReference>
<dbReference type="Pfam" id="PF07676">
    <property type="entry name" value="PD40"/>
    <property type="match status" value="4"/>
</dbReference>
<comment type="caution">
    <text evidence="3">The sequence shown here is derived from an EMBL/GenBank/DDBJ whole genome shotgun (WGS) entry which is preliminary data.</text>
</comment>
<feature type="chain" id="PRO_5017407319" evidence="2">
    <location>
        <begin position="22"/>
        <end position="500"/>
    </location>
</feature>
<organism evidence="3 4">
    <name type="scientific">Ulvibacterium marinum</name>
    <dbReference type="NCBI Taxonomy" id="2419782"/>
    <lineage>
        <taxon>Bacteria</taxon>
        <taxon>Pseudomonadati</taxon>
        <taxon>Bacteroidota</taxon>
        <taxon>Flavobacteriia</taxon>
        <taxon>Flavobacteriales</taxon>
        <taxon>Flavobacteriaceae</taxon>
        <taxon>Ulvibacterium</taxon>
    </lineage>
</organism>
<proteinExistence type="inferred from homology"/>
<evidence type="ECO:0000256" key="2">
    <source>
        <dbReference type="SAM" id="SignalP"/>
    </source>
</evidence>
<dbReference type="AlphaFoldDB" id="A0A3B0BV51"/>
<name>A0A3B0BV51_9FLAO</name>
<feature type="signal peptide" evidence="2">
    <location>
        <begin position="1"/>
        <end position="21"/>
    </location>
</feature>
<dbReference type="Gene3D" id="2.120.10.30">
    <property type="entry name" value="TolB, C-terminal domain"/>
    <property type="match status" value="1"/>
</dbReference>